<dbReference type="InterPro" id="IPR013783">
    <property type="entry name" value="Ig-like_fold"/>
</dbReference>
<proteinExistence type="predicted"/>
<protein>
    <recommendedName>
        <fullName evidence="3">Tip attachment protein J domain-containing protein</fullName>
    </recommendedName>
</protein>
<dbReference type="Gene3D" id="2.60.40.10">
    <property type="entry name" value="Immunoglobulins"/>
    <property type="match status" value="1"/>
</dbReference>
<dbReference type="Proteomes" id="UP001262410">
    <property type="component" value="Unassembled WGS sequence"/>
</dbReference>
<evidence type="ECO:0000313" key="2">
    <source>
        <dbReference type="Proteomes" id="UP001262410"/>
    </source>
</evidence>
<reference evidence="1 2" key="1">
    <citation type="submission" date="2023-07" db="EMBL/GenBank/DDBJ databases">
        <title>Sorghum-associated microbial communities from plants grown in Nebraska, USA.</title>
        <authorList>
            <person name="Schachtman D."/>
        </authorList>
    </citation>
    <scope>NUCLEOTIDE SEQUENCE [LARGE SCALE GENOMIC DNA]</scope>
    <source>
        <strain evidence="1 2">584</strain>
    </source>
</reference>
<dbReference type="RefSeq" id="WP_309794380.1">
    <property type="nucleotide sequence ID" value="NZ_JAVDPW010000004.1"/>
</dbReference>
<name>A0ABU1JMZ6_9PROT</name>
<comment type="caution">
    <text evidence="1">The sequence shown here is derived from an EMBL/GenBank/DDBJ whole genome shotgun (WGS) entry which is preliminary data.</text>
</comment>
<evidence type="ECO:0008006" key="3">
    <source>
        <dbReference type="Google" id="ProtNLM"/>
    </source>
</evidence>
<dbReference type="EMBL" id="JAVDPW010000004">
    <property type="protein sequence ID" value="MDR6289987.1"/>
    <property type="molecule type" value="Genomic_DNA"/>
</dbReference>
<sequence length="1064" mass="110559">MAKALPIVLGLAAIVATGGAAIPAIAGIAGTIAIGSASISVLGVIGVGLSIAGTLAGTLLAPQPPKPKFEDGSQSIKQAVPARTRCYGEYRLAGAFIFYSDNDGGGLDTLVCHAAHECEAVVEHWLADDVVEVREDNGGVTTDPYSKFRAGTNSSVYIHTYLGTPDQTITLPAAAAEWTVPAHRGRGLCCTYVGYSDLKPEQQSEVFPSGPPAYRATLKGAKIYDPREEGPDPDDQHIDDEESWAWSDNAALVLLDYLTRTEAGVPVGFGLDIHKYIDLASFAAAATVCDQLIPLKDPLKPAEKRWRSCGAYDLTEDRKSVLSDLLDACGGRLTQGPDGKIGLSVGAPNPVAGVTVNDDQILEYDFSTGTAAITRINEVRATYVSKAQNWAETEAGIQMDQDSIDRNGTESSGIKLRFVPTDGQAQRVARYTLKHGNPEWAGKVRGTLALLDAWGERWIRLQISELEIDQVFEITGMRIDRTTMTVEMDVTSYDGWWDWTAATDEQDSAPVPVGPPVTPATPAPTGVTSTVMHRQYDAQTLIATAVIAWAAPPSASFVAEGRWRKAGGAWQSAGVIPDTNTFETPPIEDGQNYEAGVRFKGPRGTSSSWTAAPPFTAVADPASPGLPTGLTAQAAVPGVANVTVTATAPNSPRHAALRFFRSGTTSFVGATQLGSPLYGAAGAPQTYVDTPGVGDWYYFATAANWSDVQSAPAGPQLAELAPAAPAITSPSGPLTTYDTRPPISGTSMPGAAIKLFANAVQVGTGTANGSGVWTVTPTTPLGLGINNVTATQTVAGNESLPSGLRAVTVNAIDADAWAYIVAMTVAPTFARQTLINTLFLALKTAGVWAVLDCLYLLAAHDAQAARLNAKAPASFALAATSSPVFTADHGYKGTGVGSTAGGYLTSTFVPSTAGGQWALNSAHMGVWVRTAATTSSSLQSAEIGTAGAFIYTKDAVSGNVRTGLNDGTVSTTAAGATAGLGHFCLSRTASTGYAKYHDGVAQVAAVVTSTALPAAAVTVLRANSASYSDAEVCAAHWGAGLTAAQELDLYNAIHAYLQGVGAVL</sequence>
<evidence type="ECO:0000313" key="1">
    <source>
        <dbReference type="EMBL" id="MDR6289987.1"/>
    </source>
</evidence>
<organism evidence="1 2">
    <name type="scientific">Inquilinus ginsengisoli</name>
    <dbReference type="NCBI Taxonomy" id="363840"/>
    <lineage>
        <taxon>Bacteria</taxon>
        <taxon>Pseudomonadati</taxon>
        <taxon>Pseudomonadota</taxon>
        <taxon>Alphaproteobacteria</taxon>
        <taxon>Rhodospirillales</taxon>
        <taxon>Rhodospirillaceae</taxon>
        <taxon>Inquilinus</taxon>
    </lineage>
</organism>
<keyword evidence="2" id="KW-1185">Reference proteome</keyword>
<accession>A0ABU1JMZ6</accession>
<gene>
    <name evidence="1" type="ORF">E9232_002508</name>
</gene>